<gene>
    <name evidence="1" type="ORF">SAMN06265222_1067</name>
</gene>
<reference evidence="1 2" key="1">
    <citation type="submission" date="2017-05" db="EMBL/GenBank/DDBJ databases">
        <authorList>
            <person name="Varghese N."/>
            <person name="Submissions S."/>
        </authorList>
    </citation>
    <scope>NUCLEOTIDE SEQUENCE [LARGE SCALE GENOMIC DNA]</scope>
    <source>
        <strain evidence="1 2">DSM 25457</strain>
    </source>
</reference>
<evidence type="ECO:0000313" key="2">
    <source>
        <dbReference type="Proteomes" id="UP001158067"/>
    </source>
</evidence>
<accession>A0ABY1Q3H8</accession>
<dbReference type="EMBL" id="FXUG01000006">
    <property type="protein sequence ID" value="SMP58145.1"/>
    <property type="molecule type" value="Genomic_DNA"/>
</dbReference>
<comment type="caution">
    <text evidence="1">The sequence shown here is derived from an EMBL/GenBank/DDBJ whole genome shotgun (WGS) entry which is preliminary data.</text>
</comment>
<keyword evidence="2" id="KW-1185">Reference proteome</keyword>
<sequence length="63" mass="6657">MADTIDKCKPLTGVPAVRLIANAMPSEALSNSLLFVSALACPHTDLLFGGKALFALFQWVPLA</sequence>
<dbReference type="Proteomes" id="UP001158067">
    <property type="component" value="Unassembled WGS sequence"/>
</dbReference>
<organism evidence="1 2">
    <name type="scientific">Neorhodopirellula lusitana</name>
    <dbReference type="NCBI Taxonomy" id="445327"/>
    <lineage>
        <taxon>Bacteria</taxon>
        <taxon>Pseudomonadati</taxon>
        <taxon>Planctomycetota</taxon>
        <taxon>Planctomycetia</taxon>
        <taxon>Pirellulales</taxon>
        <taxon>Pirellulaceae</taxon>
        <taxon>Neorhodopirellula</taxon>
    </lineage>
</organism>
<proteinExistence type="predicted"/>
<protein>
    <submittedName>
        <fullName evidence="1">Uncharacterized protein</fullName>
    </submittedName>
</protein>
<evidence type="ECO:0000313" key="1">
    <source>
        <dbReference type="EMBL" id="SMP58145.1"/>
    </source>
</evidence>
<name>A0ABY1Q3H8_9BACT</name>